<feature type="transmembrane region" description="Helical" evidence="1">
    <location>
        <begin position="135"/>
        <end position="158"/>
    </location>
</feature>
<keyword evidence="4" id="KW-0012">Acyltransferase</keyword>
<feature type="transmembrane region" description="Helical" evidence="1">
    <location>
        <begin position="74"/>
        <end position="94"/>
    </location>
</feature>
<dbReference type="PANTHER" id="PTHR23028:SF53">
    <property type="entry name" value="ACYL_TRANSF_3 DOMAIN-CONTAINING PROTEIN"/>
    <property type="match status" value="1"/>
</dbReference>
<evidence type="ECO:0000259" key="2">
    <source>
        <dbReference type="Pfam" id="PF01757"/>
    </source>
</evidence>
<dbReference type="GO" id="GO:0009103">
    <property type="term" value="P:lipopolysaccharide biosynthetic process"/>
    <property type="evidence" value="ECO:0007669"/>
    <property type="project" value="TreeGrafter"/>
</dbReference>
<feature type="transmembrane region" description="Helical" evidence="1">
    <location>
        <begin position="311"/>
        <end position="331"/>
    </location>
</feature>
<comment type="caution">
    <text evidence="4">The sequence shown here is derived from an EMBL/GenBank/DDBJ whole genome shotgun (WGS) entry which is preliminary data.</text>
</comment>
<feature type="transmembrane region" description="Helical" evidence="1">
    <location>
        <begin position="249"/>
        <end position="266"/>
    </location>
</feature>
<dbReference type="InterPro" id="IPR050879">
    <property type="entry name" value="Acyltransferase_3"/>
</dbReference>
<gene>
    <name evidence="4" type="ORF">D7V64_03115</name>
</gene>
<feature type="domain" description="Acyltransferase 3" evidence="2">
    <location>
        <begin position="8"/>
        <end position="328"/>
    </location>
</feature>
<accession>A0A3A8G8W1</accession>
<reference evidence="4 5" key="1">
    <citation type="submission" date="2018-09" db="EMBL/GenBank/DDBJ databases">
        <title>The draft genome of Acinetobacter spp. strains.</title>
        <authorList>
            <person name="Qin J."/>
            <person name="Feng Y."/>
            <person name="Zong Z."/>
        </authorList>
    </citation>
    <scope>NUCLEOTIDE SEQUENCE [LARGE SCALE GENOMIC DNA]</scope>
    <source>
        <strain evidence="4 5">WCHAc060002</strain>
    </source>
</reference>
<feature type="transmembrane region" description="Helical" evidence="1">
    <location>
        <begin position="343"/>
        <end position="365"/>
    </location>
</feature>
<dbReference type="EMBL" id="RAXZ01000002">
    <property type="protein sequence ID" value="RKG55315.1"/>
    <property type="molecule type" value="Genomic_DNA"/>
</dbReference>
<feature type="transmembrane region" description="Helical" evidence="1">
    <location>
        <begin position="35"/>
        <end position="53"/>
    </location>
</feature>
<dbReference type="AlphaFoldDB" id="A0A3A8G8W1"/>
<keyword evidence="1" id="KW-1133">Transmembrane helix</keyword>
<keyword evidence="1" id="KW-0812">Transmembrane</keyword>
<dbReference type="InterPro" id="IPR002656">
    <property type="entry name" value="Acyl_transf_3_dom"/>
</dbReference>
<keyword evidence="4" id="KW-0808">Transferase</keyword>
<evidence type="ECO:0000256" key="1">
    <source>
        <dbReference type="SAM" id="Phobius"/>
    </source>
</evidence>
<dbReference type="RefSeq" id="WP_120366809.1">
    <property type="nucleotide sequence ID" value="NZ_RAXZ01000002.1"/>
</dbReference>
<evidence type="ECO:0000313" key="5">
    <source>
        <dbReference type="Proteomes" id="UP000281084"/>
    </source>
</evidence>
<proteinExistence type="predicted"/>
<dbReference type="Pfam" id="PF01757">
    <property type="entry name" value="Acyl_transf_3"/>
    <property type="match status" value="1"/>
</dbReference>
<sequence>MSISYREDIDGLRALAVSLVIFNHIGLSLFSGGYIGVDVFFVISGYLITAILLKDSLQHQFSISSFYKKRILRLAPALLSMLLAVTLISCMLMLPHELEKYFKSLNYAIFFMANVFMREEVGDYFSLNTDQIPLLHLWSLGVEEQFYIFWPLCLLFLLKRVPIKWMSGLVLSLIVLLIINAEMAMQQNIAKAYFSMPVRAFELLVGALVCFLPKHVLQDKWASYLVWLGLIIILVSAVCMGHSTHFPGLMALIPCMATALIIYAGGQTAHANPLLVHKWSTWIGKISYPMYLWHWPLIVFLNIYLLSLNALNQVLIVLSTVLLAYASYRWIELPCRRFSRASSTKVILIGFLIPALTITASAHLVEIENGFPNRFEASVQQHSDGLISYAHEIRGICHNGLAPNQLAPTQKCILGVDKPQIDFMLIGDSHANHFTGMLDVWAKDAGLRGYDATQDTTIFLPHVDLYIPNQTGFTLDTKFRARNDALIDYLQTHHFNQIVLAGYFENYLRTYRLNNLPQASAAQLMFNSLNEAMPILFKSANEVMIILDTPTLTGRMHANCPVRAEALGRHVSCDFALQQDPAMQQFAQILQQLQQRYPQLKVIDPKVALCKSGHCSASIQGVALYRDQDNNHLNYRGSEALGRAYLQQHPNPLGR</sequence>
<dbReference type="PANTHER" id="PTHR23028">
    <property type="entry name" value="ACETYLTRANSFERASE"/>
    <property type="match status" value="1"/>
</dbReference>
<keyword evidence="1" id="KW-0472">Membrane</keyword>
<feature type="transmembrane region" description="Helical" evidence="1">
    <location>
        <begin position="165"/>
        <end position="186"/>
    </location>
</feature>
<dbReference type="GO" id="GO:0016020">
    <property type="term" value="C:membrane"/>
    <property type="evidence" value="ECO:0007669"/>
    <property type="project" value="TreeGrafter"/>
</dbReference>
<feature type="domain" description="SGNH" evidence="3">
    <location>
        <begin position="408"/>
        <end position="646"/>
    </location>
</feature>
<protein>
    <submittedName>
        <fullName evidence="4">Acyltransferase</fullName>
    </submittedName>
</protein>
<organism evidence="4 5">
    <name type="scientific">Acinetobacter cumulans</name>
    <dbReference type="NCBI Taxonomy" id="2136182"/>
    <lineage>
        <taxon>Bacteria</taxon>
        <taxon>Pseudomonadati</taxon>
        <taxon>Pseudomonadota</taxon>
        <taxon>Gammaproteobacteria</taxon>
        <taxon>Moraxellales</taxon>
        <taxon>Moraxellaceae</taxon>
        <taxon>Acinetobacter</taxon>
    </lineage>
</organism>
<dbReference type="GO" id="GO:0016747">
    <property type="term" value="F:acyltransferase activity, transferring groups other than amino-acyl groups"/>
    <property type="evidence" value="ECO:0007669"/>
    <property type="project" value="InterPro"/>
</dbReference>
<evidence type="ECO:0000313" key="4">
    <source>
        <dbReference type="EMBL" id="RKG55315.1"/>
    </source>
</evidence>
<dbReference type="Proteomes" id="UP000281084">
    <property type="component" value="Unassembled WGS sequence"/>
</dbReference>
<feature type="transmembrane region" description="Helical" evidence="1">
    <location>
        <begin position="224"/>
        <end position="243"/>
    </location>
</feature>
<feature type="transmembrane region" description="Helical" evidence="1">
    <location>
        <begin position="12"/>
        <end position="29"/>
    </location>
</feature>
<dbReference type="Pfam" id="PF19040">
    <property type="entry name" value="SGNH"/>
    <property type="match status" value="1"/>
</dbReference>
<dbReference type="InterPro" id="IPR043968">
    <property type="entry name" value="SGNH"/>
</dbReference>
<evidence type="ECO:0000259" key="3">
    <source>
        <dbReference type="Pfam" id="PF19040"/>
    </source>
</evidence>
<name>A0A3A8G8W1_9GAMM</name>